<evidence type="ECO:0000256" key="1">
    <source>
        <dbReference type="SAM" id="Phobius"/>
    </source>
</evidence>
<sequence length="83" mass="9211">MSPPVLLVISLIGFVYYTTVFIFIDDWLGLGTGPGFLNALIFSWLAFMCLFSFFVTVLTDPGSVPPSFAPETEDPQKDVSEFH</sequence>
<keyword evidence="1" id="KW-0472">Membrane</keyword>
<name>A0A426ZSG0_ENSVE</name>
<evidence type="ECO:0000313" key="3">
    <source>
        <dbReference type="Proteomes" id="UP000287651"/>
    </source>
</evidence>
<comment type="caution">
    <text evidence="2">The sequence shown here is derived from an EMBL/GenBank/DDBJ whole genome shotgun (WGS) entry which is preliminary data.</text>
</comment>
<dbReference type="EMBL" id="AMZH03005221">
    <property type="protein sequence ID" value="RRT66972.1"/>
    <property type="molecule type" value="Genomic_DNA"/>
</dbReference>
<gene>
    <name evidence="2" type="ORF">B296_00004057</name>
</gene>
<accession>A0A426ZSG0</accession>
<reference evidence="2 3" key="1">
    <citation type="journal article" date="2014" name="Agronomy (Basel)">
        <title>A Draft Genome Sequence for Ensete ventricosum, the Drought-Tolerant Tree Against Hunger.</title>
        <authorList>
            <person name="Harrison J."/>
            <person name="Moore K.A."/>
            <person name="Paszkiewicz K."/>
            <person name="Jones T."/>
            <person name="Grant M."/>
            <person name="Ambacheew D."/>
            <person name="Muzemil S."/>
            <person name="Studholme D.J."/>
        </authorList>
    </citation>
    <scope>NUCLEOTIDE SEQUENCE [LARGE SCALE GENOMIC DNA]</scope>
</reference>
<dbReference type="AlphaFoldDB" id="A0A426ZSG0"/>
<dbReference type="PANTHER" id="PTHR12246">
    <property type="entry name" value="PALMITOYLTRANSFERASE ZDHHC16"/>
    <property type="match status" value="1"/>
</dbReference>
<feature type="transmembrane region" description="Helical" evidence="1">
    <location>
        <begin position="36"/>
        <end position="58"/>
    </location>
</feature>
<dbReference type="Proteomes" id="UP000287651">
    <property type="component" value="Unassembled WGS sequence"/>
</dbReference>
<proteinExistence type="predicted"/>
<protein>
    <submittedName>
        <fullName evidence="2">Uncharacterized protein</fullName>
    </submittedName>
</protein>
<dbReference type="GO" id="GO:0016409">
    <property type="term" value="F:palmitoyltransferase activity"/>
    <property type="evidence" value="ECO:0007669"/>
    <property type="project" value="InterPro"/>
</dbReference>
<evidence type="ECO:0000313" key="2">
    <source>
        <dbReference type="EMBL" id="RRT66972.1"/>
    </source>
</evidence>
<keyword evidence="1" id="KW-0812">Transmembrane</keyword>
<organism evidence="2 3">
    <name type="scientific">Ensete ventricosum</name>
    <name type="common">Abyssinian banana</name>
    <name type="synonym">Musa ensete</name>
    <dbReference type="NCBI Taxonomy" id="4639"/>
    <lineage>
        <taxon>Eukaryota</taxon>
        <taxon>Viridiplantae</taxon>
        <taxon>Streptophyta</taxon>
        <taxon>Embryophyta</taxon>
        <taxon>Tracheophyta</taxon>
        <taxon>Spermatophyta</taxon>
        <taxon>Magnoliopsida</taxon>
        <taxon>Liliopsida</taxon>
        <taxon>Zingiberales</taxon>
        <taxon>Musaceae</taxon>
        <taxon>Ensete</taxon>
    </lineage>
</organism>
<keyword evidence="1" id="KW-1133">Transmembrane helix</keyword>
<feature type="transmembrane region" description="Helical" evidence="1">
    <location>
        <begin position="6"/>
        <end position="24"/>
    </location>
</feature>
<dbReference type="InterPro" id="IPR039859">
    <property type="entry name" value="PFA4/ZDH16/20/ERF2-like"/>
</dbReference>